<name>A0ABP8DI93_9ACTN</name>
<accession>A0ABP8DI93</accession>
<reference evidence="3" key="1">
    <citation type="journal article" date="2019" name="Int. J. Syst. Evol. Microbiol.">
        <title>The Global Catalogue of Microorganisms (GCM) 10K type strain sequencing project: providing services to taxonomists for standard genome sequencing and annotation.</title>
        <authorList>
            <consortium name="The Broad Institute Genomics Platform"/>
            <consortium name="The Broad Institute Genome Sequencing Center for Infectious Disease"/>
            <person name="Wu L."/>
            <person name="Ma J."/>
        </authorList>
    </citation>
    <scope>NUCLEOTIDE SEQUENCE [LARGE SCALE GENOMIC DNA]</scope>
    <source>
        <strain evidence="3">JCM 17441</strain>
    </source>
</reference>
<proteinExistence type="predicted"/>
<keyword evidence="3" id="KW-1185">Reference proteome</keyword>
<gene>
    <name evidence="2" type="ORF">GCM10022255_070620</name>
</gene>
<feature type="domain" description="DUF397" evidence="1">
    <location>
        <begin position="9"/>
        <end position="57"/>
    </location>
</feature>
<sequence>MRSPVNRSAWRRACVSEHTCVEVSDRGALVAVRDSVQPTVALTFAAGDWRSFVAAVKDGTIDAHRSLGATGSGVSGIGS</sequence>
<evidence type="ECO:0000259" key="1">
    <source>
        <dbReference type="Pfam" id="PF04149"/>
    </source>
</evidence>
<comment type="caution">
    <text evidence="2">The sequence shown here is derived from an EMBL/GenBank/DDBJ whole genome shotgun (WGS) entry which is preliminary data.</text>
</comment>
<protein>
    <recommendedName>
        <fullName evidence="1">DUF397 domain-containing protein</fullName>
    </recommendedName>
</protein>
<organism evidence="2 3">
    <name type="scientific">Dactylosporangium darangshiense</name>
    <dbReference type="NCBI Taxonomy" id="579108"/>
    <lineage>
        <taxon>Bacteria</taxon>
        <taxon>Bacillati</taxon>
        <taxon>Actinomycetota</taxon>
        <taxon>Actinomycetes</taxon>
        <taxon>Micromonosporales</taxon>
        <taxon>Micromonosporaceae</taxon>
        <taxon>Dactylosporangium</taxon>
    </lineage>
</organism>
<dbReference type="EMBL" id="BAABAT010000025">
    <property type="protein sequence ID" value="GAA4256711.1"/>
    <property type="molecule type" value="Genomic_DNA"/>
</dbReference>
<evidence type="ECO:0000313" key="3">
    <source>
        <dbReference type="Proteomes" id="UP001500620"/>
    </source>
</evidence>
<evidence type="ECO:0000313" key="2">
    <source>
        <dbReference type="EMBL" id="GAA4256711.1"/>
    </source>
</evidence>
<dbReference type="Pfam" id="PF04149">
    <property type="entry name" value="DUF397"/>
    <property type="match status" value="1"/>
</dbReference>
<dbReference type="InterPro" id="IPR007278">
    <property type="entry name" value="DUF397"/>
</dbReference>
<dbReference type="Proteomes" id="UP001500620">
    <property type="component" value="Unassembled WGS sequence"/>
</dbReference>